<dbReference type="RefSeq" id="WP_099859709.1">
    <property type="nucleotide sequence ID" value="NZ_PEOG01000006.1"/>
</dbReference>
<evidence type="ECO:0000313" key="9">
    <source>
        <dbReference type="EMBL" id="PIM54901.1"/>
    </source>
</evidence>
<feature type="transmembrane region" description="Helical" evidence="7">
    <location>
        <begin position="6"/>
        <end position="21"/>
    </location>
</feature>
<dbReference type="PRINTS" id="PR01437">
    <property type="entry name" value="NUOXDRDTASE4"/>
</dbReference>
<keyword evidence="3 6" id="KW-0812">Transmembrane</keyword>
<evidence type="ECO:0000256" key="4">
    <source>
        <dbReference type="ARBA" id="ARBA00022989"/>
    </source>
</evidence>
<dbReference type="GO" id="GO:0015990">
    <property type="term" value="P:electron transport coupled proton transport"/>
    <property type="evidence" value="ECO:0007669"/>
    <property type="project" value="TreeGrafter"/>
</dbReference>
<dbReference type="GO" id="GO:0012505">
    <property type="term" value="C:endomembrane system"/>
    <property type="evidence" value="ECO:0007669"/>
    <property type="project" value="UniProtKB-SubCell"/>
</dbReference>
<reference evidence="9 10" key="1">
    <citation type="submission" date="2017-11" db="EMBL/GenBank/DDBJ databases">
        <title>Draft genome sequence of Mitsuaria sp. HWN-4.</title>
        <authorList>
            <person name="Gundlapally S.R."/>
        </authorList>
    </citation>
    <scope>NUCLEOTIDE SEQUENCE [LARGE SCALE GENOMIC DNA]</scope>
    <source>
        <strain evidence="9 10">HWN-4</strain>
    </source>
</reference>
<evidence type="ECO:0000313" key="10">
    <source>
        <dbReference type="Proteomes" id="UP000231501"/>
    </source>
</evidence>
<evidence type="ECO:0000256" key="5">
    <source>
        <dbReference type="ARBA" id="ARBA00023136"/>
    </source>
</evidence>
<dbReference type="Pfam" id="PF00361">
    <property type="entry name" value="Proton_antipo_M"/>
    <property type="match status" value="1"/>
</dbReference>
<feature type="transmembrane region" description="Helical" evidence="7">
    <location>
        <begin position="108"/>
        <end position="126"/>
    </location>
</feature>
<keyword evidence="4 7" id="KW-1133">Transmembrane helix</keyword>
<accession>A0A2G9CEN3</accession>
<dbReference type="InterPro" id="IPR001750">
    <property type="entry name" value="ND/Mrp_TM"/>
</dbReference>
<evidence type="ECO:0000256" key="2">
    <source>
        <dbReference type="ARBA" id="ARBA00009025"/>
    </source>
</evidence>
<gene>
    <name evidence="9" type="ORF">CS062_01480</name>
</gene>
<feature type="transmembrane region" description="Helical" evidence="7">
    <location>
        <begin position="132"/>
        <end position="152"/>
    </location>
</feature>
<feature type="transmembrane region" description="Helical" evidence="7">
    <location>
        <begin position="298"/>
        <end position="317"/>
    </location>
</feature>
<sequence>MLLSLSIWLPIVCGGLLLALGRDNNASAVRWMALVASVASFLVTLPLITGFDTSTAAMQFVENASWIERFNIHYHLGVDGISMWFVPLTAFISIIVVIAAWEVIETRVHQYMGAFLILSGLMIGVFCALDGMLFYVFFEATLIPMYIIIGVWGGPRRVYAAFKFFLYTLAGSLLMLIALLYLYSQSGSFEILDWHKLPLPMSAQSLLFFAFFAAFAVKVPMWPVHTWLPDAHVEAPTGGSVVLAAIMLKLGAYGFLRFSLPIAPDAARHYDWFIIALSLIAVIYIGLVAMVQRDMKKLVAYSSVAHMGFVTLGFFIFNELGISGGLVQMISHGFVSGAMFLCIGVLYDRVHSREIADYGGVVNTMPKFAALAVFFGMANCGLPATAGFVGEWMVILGSVQHNFWIGLLAATALIFGAAYTLWMIKRVYFGAVTNDNVRNLTDINGREFLMLGVLAIATLYMGVYPKPFTDVMHPSVDALLKHVAVSKLQ</sequence>
<feature type="transmembrane region" description="Helical" evidence="7">
    <location>
        <begin position="28"/>
        <end position="48"/>
    </location>
</feature>
<dbReference type="GO" id="GO:0042773">
    <property type="term" value="P:ATP synthesis coupled electron transport"/>
    <property type="evidence" value="ECO:0007669"/>
    <property type="project" value="InterPro"/>
</dbReference>
<dbReference type="InterPro" id="IPR003918">
    <property type="entry name" value="NADH_UbQ_OxRdtase"/>
</dbReference>
<feature type="transmembrane region" description="Helical" evidence="7">
    <location>
        <begin position="368"/>
        <end position="389"/>
    </location>
</feature>
<dbReference type="EMBL" id="PEOG01000006">
    <property type="protein sequence ID" value="PIM54901.1"/>
    <property type="molecule type" value="Genomic_DNA"/>
</dbReference>
<dbReference type="InterPro" id="IPR010227">
    <property type="entry name" value="NADH_Q_OxRdtase_chainM/4"/>
</dbReference>
<comment type="subcellular location">
    <subcellularLocation>
        <location evidence="1">Endomembrane system</location>
        <topology evidence="1">Multi-pass membrane protein</topology>
    </subcellularLocation>
    <subcellularLocation>
        <location evidence="6">Membrane</location>
        <topology evidence="6">Multi-pass membrane protein</topology>
    </subcellularLocation>
</comment>
<dbReference type="GO" id="GO:0008137">
    <property type="term" value="F:NADH dehydrogenase (ubiquinone) activity"/>
    <property type="evidence" value="ECO:0007669"/>
    <property type="project" value="InterPro"/>
</dbReference>
<evidence type="ECO:0000259" key="8">
    <source>
        <dbReference type="Pfam" id="PF00361"/>
    </source>
</evidence>
<dbReference type="NCBIfam" id="NF004501">
    <property type="entry name" value="PRK05846.1-5"/>
    <property type="match status" value="1"/>
</dbReference>
<feature type="transmembrane region" description="Helical" evidence="7">
    <location>
        <begin position="164"/>
        <end position="183"/>
    </location>
</feature>
<keyword evidence="5 7" id="KW-0472">Membrane</keyword>
<feature type="transmembrane region" description="Helical" evidence="7">
    <location>
        <begin position="272"/>
        <end position="291"/>
    </location>
</feature>
<dbReference type="GO" id="GO:0048039">
    <property type="term" value="F:ubiquinone binding"/>
    <property type="evidence" value="ECO:0007669"/>
    <property type="project" value="TreeGrafter"/>
</dbReference>
<protein>
    <submittedName>
        <fullName evidence="9">NADH-quinone oxidoreductase subunit M</fullName>
    </submittedName>
</protein>
<evidence type="ECO:0000256" key="7">
    <source>
        <dbReference type="SAM" id="Phobius"/>
    </source>
</evidence>
<dbReference type="AlphaFoldDB" id="A0A2G9CEN3"/>
<feature type="transmembrane region" description="Helical" evidence="7">
    <location>
        <begin position="329"/>
        <end position="347"/>
    </location>
</feature>
<feature type="transmembrane region" description="Helical" evidence="7">
    <location>
        <begin position="203"/>
        <end position="221"/>
    </location>
</feature>
<dbReference type="PANTHER" id="PTHR43507:SF1">
    <property type="entry name" value="NADH-UBIQUINONE OXIDOREDUCTASE CHAIN 4"/>
    <property type="match status" value="1"/>
</dbReference>
<dbReference type="NCBIfam" id="TIGR01972">
    <property type="entry name" value="NDH_I_M"/>
    <property type="match status" value="1"/>
</dbReference>
<proteinExistence type="inferred from homology"/>
<organism evidence="9 10">
    <name type="scientific">Roseateles chitinivorans</name>
    <dbReference type="NCBI Taxonomy" id="2917965"/>
    <lineage>
        <taxon>Bacteria</taxon>
        <taxon>Pseudomonadati</taxon>
        <taxon>Pseudomonadota</taxon>
        <taxon>Betaproteobacteria</taxon>
        <taxon>Burkholderiales</taxon>
        <taxon>Sphaerotilaceae</taxon>
        <taxon>Roseateles</taxon>
    </lineage>
</organism>
<feature type="domain" description="NADH:quinone oxidoreductase/Mrp antiporter transmembrane" evidence="8">
    <location>
        <begin position="130"/>
        <end position="411"/>
    </location>
</feature>
<dbReference type="PANTHER" id="PTHR43507">
    <property type="entry name" value="NADH-UBIQUINONE OXIDOREDUCTASE CHAIN 4"/>
    <property type="match status" value="1"/>
</dbReference>
<dbReference type="OrthoDB" id="9768329at2"/>
<name>A0A2G9CEN3_9BURK</name>
<dbReference type="NCBIfam" id="NF004499">
    <property type="entry name" value="PRK05846.1-3"/>
    <property type="match status" value="1"/>
</dbReference>
<feature type="transmembrane region" description="Helical" evidence="7">
    <location>
        <begin position="401"/>
        <end position="422"/>
    </location>
</feature>
<feature type="transmembrane region" description="Helical" evidence="7">
    <location>
        <begin position="448"/>
        <end position="465"/>
    </location>
</feature>
<evidence type="ECO:0000256" key="3">
    <source>
        <dbReference type="ARBA" id="ARBA00022692"/>
    </source>
</evidence>
<keyword evidence="10" id="KW-1185">Reference proteome</keyword>
<feature type="transmembrane region" description="Helical" evidence="7">
    <location>
        <begin position="81"/>
        <end position="101"/>
    </location>
</feature>
<dbReference type="GO" id="GO:0003954">
    <property type="term" value="F:NADH dehydrogenase activity"/>
    <property type="evidence" value="ECO:0007669"/>
    <property type="project" value="TreeGrafter"/>
</dbReference>
<comment type="similarity">
    <text evidence="2">Belongs to the complex I subunit 4 family.</text>
</comment>
<feature type="transmembrane region" description="Helical" evidence="7">
    <location>
        <begin position="241"/>
        <end position="260"/>
    </location>
</feature>
<dbReference type="Proteomes" id="UP000231501">
    <property type="component" value="Unassembled WGS sequence"/>
</dbReference>
<evidence type="ECO:0000256" key="6">
    <source>
        <dbReference type="RuleBase" id="RU000320"/>
    </source>
</evidence>
<evidence type="ECO:0000256" key="1">
    <source>
        <dbReference type="ARBA" id="ARBA00004127"/>
    </source>
</evidence>
<dbReference type="GO" id="GO:0016020">
    <property type="term" value="C:membrane"/>
    <property type="evidence" value="ECO:0007669"/>
    <property type="project" value="UniProtKB-SubCell"/>
</dbReference>
<comment type="caution">
    <text evidence="9">The sequence shown here is derived from an EMBL/GenBank/DDBJ whole genome shotgun (WGS) entry which is preliminary data.</text>
</comment>